<evidence type="ECO:0000313" key="1">
    <source>
        <dbReference type="EMBL" id="QDK04817.1"/>
    </source>
</evidence>
<proteinExistence type="predicted"/>
<reference evidence="1 2" key="1">
    <citation type="submission" date="2019-06" db="EMBL/GenBank/DDBJ databases">
        <authorList>
            <person name="Hudson L.K."/>
            <person name="Peters T.L."/>
            <person name="Song Y."/>
            <person name="Denes T.G."/>
        </authorList>
    </citation>
    <scope>NUCLEOTIDE SEQUENCE [LARGE SCALE GENOMIC DNA]</scope>
</reference>
<evidence type="ECO:0000313" key="2">
    <source>
        <dbReference type="Proteomes" id="UP000316617"/>
    </source>
</evidence>
<accession>A0A514U786</accession>
<dbReference type="Proteomes" id="UP000316617">
    <property type="component" value="Segment"/>
</dbReference>
<organism evidence="1 2">
    <name type="scientific">Listeria phage LP-031</name>
    <dbReference type="NCBI Taxonomy" id="2590049"/>
    <lineage>
        <taxon>Viruses</taxon>
        <taxon>Duplodnaviria</taxon>
        <taxon>Heunggongvirae</taxon>
        <taxon>Uroviricota</taxon>
        <taxon>Caudoviricetes</taxon>
        <taxon>Homburgvirus</taxon>
        <taxon>Homburgvirus LP114</taxon>
    </lineage>
</organism>
<protein>
    <submittedName>
        <fullName evidence="1">Uncharacterized protein</fullName>
    </submittedName>
</protein>
<dbReference type="EMBL" id="MN128593">
    <property type="protein sequence ID" value="QDK04817.1"/>
    <property type="molecule type" value="Genomic_DNA"/>
</dbReference>
<gene>
    <name evidence="1" type="ORF">FK484_0084</name>
</gene>
<name>A0A514U786_9CAUD</name>
<sequence>MYILIQLVDWRKADEVIAGRVLKLDLCPLTEVKEVLSKHMKDIAKIHGRWTAGYATNLMEPCTNLAGISLVLRVHTEWRAKFKLTDREGWYK</sequence>